<dbReference type="AlphaFoldDB" id="A0A0M9X9D3"/>
<accession>A0A0M9X9D3</accession>
<reference evidence="2 3" key="1">
    <citation type="submission" date="2015-07" db="EMBL/GenBank/DDBJ databases">
        <authorList>
            <person name="Noorani M."/>
        </authorList>
    </citation>
    <scope>NUCLEOTIDE SEQUENCE [LARGE SCALE GENOMIC DNA]</scope>
    <source>
        <strain evidence="2 3">NRRL B-24567</strain>
    </source>
</reference>
<gene>
    <name evidence="2" type="ORF">ADK41_11490</name>
</gene>
<dbReference type="PATRIC" id="fig|36816.3.peg.2480"/>
<evidence type="ECO:0000313" key="2">
    <source>
        <dbReference type="EMBL" id="KOT40763.1"/>
    </source>
</evidence>
<organism evidence="2 3">
    <name type="scientific">Streptomyces caelestis</name>
    <dbReference type="NCBI Taxonomy" id="36816"/>
    <lineage>
        <taxon>Bacteria</taxon>
        <taxon>Bacillati</taxon>
        <taxon>Actinomycetota</taxon>
        <taxon>Actinomycetes</taxon>
        <taxon>Kitasatosporales</taxon>
        <taxon>Streptomycetaceae</taxon>
        <taxon>Streptomyces</taxon>
    </lineage>
</organism>
<dbReference type="Proteomes" id="UP000037773">
    <property type="component" value="Unassembled WGS sequence"/>
</dbReference>
<sequence length="341" mass="35088">MQDGEAEDDRERGIEGGEDHRDGEHLPLGGEQVEDEPEGGARPDQQGLGAPPRRQPQESGAPDGAGEQDEDGGDPARDDRPQPARGIGLAQGDVLHGDAGTGQKPVRRLPAHAGAAAGHPPQGGSGDGDPRPGHDARAVAEEEDAAQDGQRDARDGAHRHDHAHRAVTQATVEEAHGGGAADAGQGAPEEVGAGEGVGGQEEGGPCGEQQAAEPAEEGDGGVRDAAGQQSAGGGGASLLERSRELGGRRCRSRGPRQVREGHPFGDGCPADGMVIPDRPKVVQAARAGCGRAEAHSWTRRWYSSRCSTLSVPPDRSHRARISSLTSSADRSEEGSTVVDMP</sequence>
<feature type="region of interest" description="Disordered" evidence="1">
    <location>
        <begin position="1"/>
        <end position="272"/>
    </location>
</feature>
<feature type="compositionally biased region" description="Gly residues" evidence="1">
    <location>
        <begin position="193"/>
        <end position="206"/>
    </location>
</feature>
<feature type="compositionally biased region" description="Low complexity" evidence="1">
    <location>
        <begin position="182"/>
        <end position="191"/>
    </location>
</feature>
<evidence type="ECO:0000256" key="1">
    <source>
        <dbReference type="SAM" id="MobiDB-lite"/>
    </source>
</evidence>
<feature type="compositionally biased region" description="Basic and acidic residues" evidence="1">
    <location>
        <begin position="9"/>
        <end position="25"/>
    </location>
</feature>
<comment type="caution">
    <text evidence="2">The sequence shown here is derived from an EMBL/GenBank/DDBJ whole genome shotgun (WGS) entry which is preliminary data.</text>
</comment>
<feature type="compositionally biased region" description="Basic and acidic residues" evidence="1">
    <location>
        <begin position="149"/>
        <end position="158"/>
    </location>
</feature>
<proteinExistence type="predicted"/>
<feature type="compositionally biased region" description="Basic and acidic residues" evidence="1">
    <location>
        <begin position="128"/>
        <end position="140"/>
    </location>
</feature>
<feature type="region of interest" description="Disordered" evidence="1">
    <location>
        <begin position="307"/>
        <end position="341"/>
    </location>
</feature>
<protein>
    <submittedName>
        <fullName evidence="2">Uncharacterized protein</fullName>
    </submittedName>
</protein>
<keyword evidence="3" id="KW-1185">Reference proteome</keyword>
<dbReference type="EMBL" id="LGCN01000119">
    <property type="protein sequence ID" value="KOT40763.1"/>
    <property type="molecule type" value="Genomic_DNA"/>
</dbReference>
<evidence type="ECO:0000313" key="3">
    <source>
        <dbReference type="Proteomes" id="UP000037773"/>
    </source>
</evidence>
<feature type="compositionally biased region" description="Low complexity" evidence="1">
    <location>
        <begin position="111"/>
        <end position="120"/>
    </location>
</feature>
<name>A0A0M9X9D3_9ACTN</name>